<dbReference type="PATRIC" id="fig|279058.17.peg.2315"/>
<accession>A0A127QK13</accession>
<organism evidence="1 2">
    <name type="scientific">Collimonas arenae</name>
    <dbReference type="NCBI Taxonomy" id="279058"/>
    <lineage>
        <taxon>Bacteria</taxon>
        <taxon>Pseudomonadati</taxon>
        <taxon>Pseudomonadota</taxon>
        <taxon>Betaproteobacteria</taxon>
        <taxon>Burkholderiales</taxon>
        <taxon>Oxalobacteraceae</taxon>
        <taxon>Collimonas</taxon>
    </lineage>
</organism>
<dbReference type="AlphaFoldDB" id="A0A127QK13"/>
<gene>
    <name evidence="1" type="ORF">CAter282_2156</name>
</gene>
<reference evidence="1 2" key="1">
    <citation type="submission" date="2015-11" db="EMBL/GenBank/DDBJ databases">
        <title>Exploring the genomic traits of fungus-feeding bacterial genus Collimonas.</title>
        <authorList>
            <person name="Song C."/>
            <person name="Schmidt R."/>
            <person name="de Jager V."/>
            <person name="Krzyzanowska D."/>
            <person name="Jongedijk E."/>
            <person name="Cankar K."/>
            <person name="Beekwilder J."/>
            <person name="van Veen A."/>
            <person name="de Boer W."/>
            <person name="van Veen J.A."/>
            <person name="Garbeva P."/>
        </authorList>
    </citation>
    <scope>NUCLEOTIDE SEQUENCE [LARGE SCALE GENOMIC DNA]</scope>
    <source>
        <strain evidence="1 2">Ter282</strain>
    </source>
</reference>
<dbReference type="Proteomes" id="UP000071778">
    <property type="component" value="Chromosome"/>
</dbReference>
<dbReference type="EMBL" id="CP013235">
    <property type="protein sequence ID" value="AMP09912.1"/>
    <property type="molecule type" value="Genomic_DNA"/>
</dbReference>
<keyword evidence="2" id="KW-1185">Reference proteome</keyword>
<protein>
    <submittedName>
        <fullName evidence="1">Uncharacterized protein</fullName>
    </submittedName>
</protein>
<proteinExistence type="predicted"/>
<sequence>MAALAMRQAVLLHSCRSDNDKKRHSISELLQKDIPLDNIV</sequence>
<evidence type="ECO:0000313" key="2">
    <source>
        <dbReference type="Proteomes" id="UP000071778"/>
    </source>
</evidence>
<name>A0A127QK13_9BURK</name>
<evidence type="ECO:0000313" key="1">
    <source>
        <dbReference type="EMBL" id="AMP09912.1"/>
    </source>
</evidence>